<proteinExistence type="predicted"/>
<gene>
    <name evidence="2" type="ORF">L3Y34_012701</name>
</gene>
<evidence type="ECO:0000313" key="3">
    <source>
        <dbReference type="Proteomes" id="UP000827892"/>
    </source>
</evidence>
<name>A0AAE8ZPX4_CAEBR</name>
<dbReference type="Proteomes" id="UP000827892">
    <property type="component" value="Chromosome X"/>
</dbReference>
<evidence type="ECO:0000313" key="2">
    <source>
        <dbReference type="EMBL" id="ULT83638.1"/>
    </source>
</evidence>
<dbReference type="AlphaFoldDB" id="A0AAE8ZPX4"/>
<accession>A0AAE8ZPX4</accession>
<protein>
    <submittedName>
        <fullName evidence="2">Uncharacterized protein</fullName>
    </submittedName>
</protein>
<organism evidence="2 3">
    <name type="scientific">Caenorhabditis briggsae</name>
    <dbReference type="NCBI Taxonomy" id="6238"/>
    <lineage>
        <taxon>Eukaryota</taxon>
        <taxon>Metazoa</taxon>
        <taxon>Ecdysozoa</taxon>
        <taxon>Nematoda</taxon>
        <taxon>Chromadorea</taxon>
        <taxon>Rhabditida</taxon>
        <taxon>Rhabditina</taxon>
        <taxon>Rhabditomorpha</taxon>
        <taxon>Rhabditoidea</taxon>
        <taxon>Rhabditidae</taxon>
        <taxon>Peloderinae</taxon>
        <taxon>Caenorhabditis</taxon>
    </lineage>
</organism>
<feature type="region of interest" description="Disordered" evidence="1">
    <location>
        <begin position="97"/>
        <end position="170"/>
    </location>
</feature>
<evidence type="ECO:0000256" key="1">
    <source>
        <dbReference type="SAM" id="MobiDB-lite"/>
    </source>
</evidence>
<sequence length="170" mass="18756">MWPLVARLWSPLQENHQSSYRRLACEVWSVVVGDGDSQEREDGDESILFIFQSMIQKSVYDCDANHNVTTTSAIPGMELFKNRRSRLDSRLSNKNERWSDSVFGGVPVESFSEGASEGTDSGAGEASFLESGPPEVSTDAIAGESAGFRGNDDEDSQEQENKVKRSRTAI</sequence>
<dbReference type="EMBL" id="CP090896">
    <property type="protein sequence ID" value="ULT83638.1"/>
    <property type="molecule type" value="Genomic_DNA"/>
</dbReference>
<reference evidence="2 3" key="1">
    <citation type="submission" date="2022-05" db="EMBL/GenBank/DDBJ databases">
        <title>Chromosome-level reference genomes for two strains of Caenorhabditis briggsae: an improved platform for comparative genomics.</title>
        <authorList>
            <person name="Stevens L."/>
            <person name="Andersen E.C."/>
        </authorList>
    </citation>
    <scope>NUCLEOTIDE SEQUENCE [LARGE SCALE GENOMIC DNA]</scope>
    <source>
        <strain evidence="2">QX1410_ONT</strain>
        <tissue evidence="2">Whole-organism</tissue>
    </source>
</reference>